<comment type="function">
    <text evidence="5">Could be a nuclease involved in processing of the 5'-end of pre-16S rRNA.</text>
</comment>
<dbReference type="InterPro" id="IPR006641">
    <property type="entry name" value="YqgF/RNaseH-like_dom"/>
</dbReference>
<accession>U7D6Q9</accession>
<dbReference type="CDD" id="cd16964">
    <property type="entry name" value="YqgF"/>
    <property type="match status" value="1"/>
</dbReference>
<comment type="caution">
    <text evidence="7">The sequence shown here is derived from an EMBL/GenBank/DDBJ whole genome shotgun (WGS) entry which is preliminary data.</text>
</comment>
<protein>
    <recommendedName>
        <fullName evidence="5">Putative pre-16S rRNA nuclease</fullName>
        <ecNumber evidence="5">3.1.-.-</ecNumber>
    </recommendedName>
</protein>
<dbReference type="RefSeq" id="WP_022637303.1">
    <property type="nucleotide sequence ID" value="NZ_ASJR01000016.1"/>
</dbReference>
<dbReference type="SMART" id="SM00732">
    <property type="entry name" value="YqgFc"/>
    <property type="match status" value="1"/>
</dbReference>
<dbReference type="SUPFAM" id="SSF53098">
    <property type="entry name" value="Ribonuclease H-like"/>
    <property type="match status" value="1"/>
</dbReference>
<dbReference type="GO" id="GO:0005829">
    <property type="term" value="C:cytosol"/>
    <property type="evidence" value="ECO:0007669"/>
    <property type="project" value="TreeGrafter"/>
</dbReference>
<dbReference type="GO" id="GO:0004518">
    <property type="term" value="F:nuclease activity"/>
    <property type="evidence" value="ECO:0007669"/>
    <property type="project" value="UniProtKB-KW"/>
</dbReference>
<gene>
    <name evidence="7" type="ORF">CALK_1874</name>
</gene>
<organism evidence="7 8">
    <name type="scientific">Chitinivibrio alkaliphilus ACht1</name>
    <dbReference type="NCBI Taxonomy" id="1313304"/>
    <lineage>
        <taxon>Bacteria</taxon>
        <taxon>Pseudomonadati</taxon>
        <taxon>Fibrobacterota</taxon>
        <taxon>Chitinivibrionia</taxon>
        <taxon>Chitinivibrionales</taxon>
        <taxon>Chitinivibrionaceae</taxon>
        <taxon>Chitinivibrio</taxon>
    </lineage>
</organism>
<dbReference type="PATRIC" id="fig|1313304.3.peg.1785"/>
<keyword evidence="1 5" id="KW-0963">Cytoplasm</keyword>
<evidence type="ECO:0000256" key="4">
    <source>
        <dbReference type="ARBA" id="ARBA00022801"/>
    </source>
</evidence>
<keyword evidence="8" id="KW-1185">Reference proteome</keyword>
<evidence type="ECO:0000256" key="1">
    <source>
        <dbReference type="ARBA" id="ARBA00022490"/>
    </source>
</evidence>
<dbReference type="GO" id="GO:0000967">
    <property type="term" value="P:rRNA 5'-end processing"/>
    <property type="evidence" value="ECO:0007669"/>
    <property type="project" value="UniProtKB-UniRule"/>
</dbReference>
<dbReference type="InterPro" id="IPR005227">
    <property type="entry name" value="YqgF"/>
</dbReference>
<dbReference type="PANTHER" id="PTHR33317:SF4">
    <property type="entry name" value="POLYNUCLEOTIDYL TRANSFERASE, RIBONUCLEASE H-LIKE SUPERFAMILY PROTEIN"/>
    <property type="match status" value="1"/>
</dbReference>
<keyword evidence="4 5" id="KW-0378">Hydrolase</keyword>
<evidence type="ECO:0000313" key="8">
    <source>
        <dbReference type="Proteomes" id="UP000017148"/>
    </source>
</evidence>
<dbReference type="PANTHER" id="PTHR33317">
    <property type="entry name" value="POLYNUCLEOTIDYL TRANSFERASE, RIBONUCLEASE H-LIKE SUPERFAMILY PROTEIN"/>
    <property type="match status" value="1"/>
</dbReference>
<keyword evidence="2 5" id="KW-0690">Ribosome biogenesis</keyword>
<reference evidence="7 8" key="1">
    <citation type="journal article" date="2013" name="Environ. Microbiol.">
        <title>Genome analysis of Chitinivibrio alkaliphilus gen. nov., sp. nov., a novel extremely haloalkaliphilic anaerobic chitinolytic bacterium from the candidate phylum Termite Group 3.</title>
        <authorList>
            <person name="Sorokin D.Y."/>
            <person name="Gumerov V.M."/>
            <person name="Rakitin A.L."/>
            <person name="Beletsky A.V."/>
            <person name="Damste J.S."/>
            <person name="Muyzer G."/>
            <person name="Mardanov A.V."/>
            <person name="Ravin N.V."/>
        </authorList>
    </citation>
    <scope>NUCLEOTIDE SEQUENCE [LARGE SCALE GENOMIC DNA]</scope>
    <source>
        <strain evidence="7 8">ACht1</strain>
    </source>
</reference>
<dbReference type="InterPro" id="IPR012337">
    <property type="entry name" value="RNaseH-like_sf"/>
</dbReference>
<dbReference type="HAMAP" id="MF_00651">
    <property type="entry name" value="Nuclease_YqgF"/>
    <property type="match status" value="1"/>
</dbReference>
<dbReference type="EC" id="3.1.-.-" evidence="5"/>
<dbReference type="Proteomes" id="UP000017148">
    <property type="component" value="Unassembled WGS sequence"/>
</dbReference>
<sequence length="137" mass="15781">MKYMAIDYGMRRIGIAVSDPLGIIARPVCTIDRKVEDTFPRIQEIISQEEPEKLVFGLPLDHDDQETEMCAAVRSFVAKLYDKLSLTQPYAYQDESLSSVTTHRLLKKQGTRKQRRNKKNIDKIAACIFLEEFLSEL</sequence>
<dbReference type="eggNOG" id="COG0816">
    <property type="taxonomic scope" value="Bacteria"/>
</dbReference>
<proteinExistence type="inferred from homology"/>
<evidence type="ECO:0000259" key="6">
    <source>
        <dbReference type="SMART" id="SM00732"/>
    </source>
</evidence>
<dbReference type="STRING" id="1313304.CALK_1874"/>
<dbReference type="OrthoDB" id="9790539at2"/>
<dbReference type="Pfam" id="PF03652">
    <property type="entry name" value="RuvX"/>
    <property type="match status" value="1"/>
</dbReference>
<evidence type="ECO:0000256" key="3">
    <source>
        <dbReference type="ARBA" id="ARBA00022722"/>
    </source>
</evidence>
<dbReference type="AlphaFoldDB" id="U7D6Q9"/>
<evidence type="ECO:0000313" key="7">
    <source>
        <dbReference type="EMBL" id="ERP31256.1"/>
    </source>
</evidence>
<comment type="similarity">
    <text evidence="5">Belongs to the YqgF HJR family.</text>
</comment>
<dbReference type="GO" id="GO:0016788">
    <property type="term" value="F:hydrolase activity, acting on ester bonds"/>
    <property type="evidence" value="ECO:0007669"/>
    <property type="project" value="UniProtKB-UniRule"/>
</dbReference>
<name>U7D6Q9_9BACT</name>
<dbReference type="InterPro" id="IPR037027">
    <property type="entry name" value="YqgF/RNaseH-like_dom_sf"/>
</dbReference>
<dbReference type="Gene3D" id="3.30.420.140">
    <property type="entry name" value="YqgF/RNase H-like domain"/>
    <property type="match status" value="1"/>
</dbReference>
<feature type="domain" description="YqgF/RNase H-like" evidence="6">
    <location>
        <begin position="1"/>
        <end position="102"/>
    </location>
</feature>
<dbReference type="EMBL" id="ASJR01000016">
    <property type="protein sequence ID" value="ERP31256.1"/>
    <property type="molecule type" value="Genomic_DNA"/>
</dbReference>
<comment type="subcellular location">
    <subcellularLocation>
        <location evidence="5">Cytoplasm</location>
    </subcellularLocation>
</comment>
<evidence type="ECO:0000256" key="2">
    <source>
        <dbReference type="ARBA" id="ARBA00022517"/>
    </source>
</evidence>
<evidence type="ECO:0000256" key="5">
    <source>
        <dbReference type="HAMAP-Rule" id="MF_00651"/>
    </source>
</evidence>
<dbReference type="NCBIfam" id="TIGR00250">
    <property type="entry name" value="RNAse_H_YqgF"/>
    <property type="match status" value="1"/>
</dbReference>
<keyword evidence="3 5" id="KW-0540">Nuclease</keyword>